<evidence type="ECO:0000256" key="5">
    <source>
        <dbReference type="SAM" id="MobiDB-lite"/>
    </source>
</evidence>
<dbReference type="Proteomes" id="UP000694395">
    <property type="component" value="Chromosome 1"/>
</dbReference>
<dbReference type="GO" id="GO:0005634">
    <property type="term" value="C:nucleus"/>
    <property type="evidence" value="ECO:0007669"/>
    <property type="project" value="UniProtKB-SubCell"/>
</dbReference>
<reference evidence="6" key="2">
    <citation type="submission" date="2025-08" db="UniProtKB">
        <authorList>
            <consortium name="Ensembl"/>
        </authorList>
    </citation>
    <scope>IDENTIFICATION</scope>
</reference>
<name>A0A8C7S5E2_ONCMY</name>
<sequence>MRMWFVCRFCCPAAQSNSNPEWEAKVLEYFKGQLKEKESHSWVPSLNDVPLHYLKPNSLVKFRCLVQDMFDPEFYMGVYETVDPSTKANVLRCGKYKDVTECGVDLNSRNTVTAERQTFYCVPIPGESPWAKEISFLSAARVVPSTSYVPSRQKRSYEEDDDMDTQPQKQREPHTEPHGNGDSKRQETEAPSSQTTAPSDCSSHLDLNFPLPGERGPACLVKVYEGLDSFKLNDTLEIYGILSVNPVLTVLGEEKDPSLLLLNPTESMETPEEQRAHDPPASLVPRLHMLYARPLQHNNPLLPSAPTEDQSRYTMSIFISLFMTCLYCVGLCIHRYTRRDVLPLGKFTLNLSGCPLNSYTERLYQIVQQLVPCSYRLSMSLHTMNSMRLVPKKDYVANRLVSGALQLARNTSLFLDETQLEQGQLDSSGVRNITALGNLISWQKVDYDFSYHQMEFPCNINVLVTSEGRSLLPSDCQVPLQPQVTPPNMEEYLTTIHMAQFTSQINKFRVYLSLARTLDYSISDEVTKAVEDDFVDMRKDDPQSVTAEDLHRMLVVARLLSLSLGQTTLSRDGWMRAKHIDMLRRSRTEQQKSLNGNEP</sequence>
<organism evidence="6 7">
    <name type="scientific">Oncorhynchus mykiss</name>
    <name type="common">Rainbow trout</name>
    <name type="synonym">Salmo gairdneri</name>
    <dbReference type="NCBI Taxonomy" id="8022"/>
    <lineage>
        <taxon>Eukaryota</taxon>
        <taxon>Metazoa</taxon>
        <taxon>Chordata</taxon>
        <taxon>Craniata</taxon>
        <taxon>Vertebrata</taxon>
        <taxon>Euteleostomi</taxon>
        <taxon>Actinopterygii</taxon>
        <taxon>Neopterygii</taxon>
        <taxon>Teleostei</taxon>
        <taxon>Protacanthopterygii</taxon>
        <taxon>Salmoniformes</taxon>
        <taxon>Salmonidae</taxon>
        <taxon>Salmoninae</taxon>
        <taxon>Oncorhynchus</taxon>
    </lineage>
</organism>
<evidence type="ECO:0000313" key="6">
    <source>
        <dbReference type="Ensembl" id="ENSOMYP00000060282.2"/>
    </source>
</evidence>
<evidence type="ECO:0000256" key="4">
    <source>
        <dbReference type="ARBA" id="ARBA00023242"/>
    </source>
</evidence>
<evidence type="ECO:0000313" key="7">
    <source>
        <dbReference type="Proteomes" id="UP000694395"/>
    </source>
</evidence>
<dbReference type="AlphaFoldDB" id="A0A8C7S5E2"/>
<proteinExistence type="inferred from homology"/>
<dbReference type="GeneTree" id="ENSGT00390000017265"/>
<evidence type="ECO:0000256" key="1">
    <source>
        <dbReference type="ARBA" id="ARBA00004123"/>
    </source>
</evidence>
<keyword evidence="4" id="KW-0539">Nucleus</keyword>
<protein>
    <recommendedName>
        <fullName evidence="3">Mini-chromosome maintenance complex-binding protein</fullName>
    </recommendedName>
</protein>
<dbReference type="Ensembl" id="ENSOMYT00000065628.2">
    <property type="protein sequence ID" value="ENSOMYP00000060282.2"/>
    <property type="gene ID" value="ENSOMYG00000027826.2"/>
</dbReference>
<reference evidence="6" key="3">
    <citation type="submission" date="2025-09" db="UniProtKB">
        <authorList>
            <consortium name="Ensembl"/>
        </authorList>
    </citation>
    <scope>IDENTIFICATION</scope>
</reference>
<dbReference type="PANTHER" id="PTHR13489:SF0">
    <property type="entry name" value="MINI-CHROMOSOME MAINTENANCE COMPLEX-BINDING PROTEIN"/>
    <property type="match status" value="1"/>
</dbReference>
<accession>A0A8C7S5E2</accession>
<dbReference type="InterPro" id="IPR019140">
    <property type="entry name" value="MCM_complex-bd"/>
</dbReference>
<keyword evidence="7" id="KW-1185">Reference proteome</keyword>
<dbReference type="GO" id="GO:0006261">
    <property type="term" value="P:DNA-templated DNA replication"/>
    <property type="evidence" value="ECO:0007669"/>
    <property type="project" value="TreeGrafter"/>
</dbReference>
<comment type="subcellular location">
    <subcellularLocation>
        <location evidence="1">Nucleus</location>
    </subcellularLocation>
</comment>
<feature type="compositionally biased region" description="Basic and acidic residues" evidence="5">
    <location>
        <begin position="169"/>
        <end position="188"/>
    </location>
</feature>
<dbReference type="PANTHER" id="PTHR13489">
    <property type="entry name" value="MINI-CHROMOSOME MAINTENANCE COMPLEX-BINDING PROTEIN"/>
    <property type="match status" value="1"/>
</dbReference>
<evidence type="ECO:0000256" key="2">
    <source>
        <dbReference type="ARBA" id="ARBA00007925"/>
    </source>
</evidence>
<feature type="region of interest" description="Disordered" evidence="5">
    <location>
        <begin position="148"/>
        <end position="208"/>
    </location>
</feature>
<reference evidence="6" key="1">
    <citation type="submission" date="2020-07" db="EMBL/GenBank/DDBJ databases">
        <title>A long reads based de novo assembly of the rainbow trout Arlee double haploid line genome.</title>
        <authorList>
            <person name="Gao G."/>
            <person name="Palti Y."/>
        </authorList>
    </citation>
    <scope>NUCLEOTIDE SEQUENCE [LARGE SCALE GENOMIC DNA]</scope>
</reference>
<dbReference type="GO" id="GO:0003682">
    <property type="term" value="F:chromatin binding"/>
    <property type="evidence" value="ECO:0007669"/>
    <property type="project" value="TreeGrafter"/>
</dbReference>
<gene>
    <name evidence="6" type="primary">mcmbp</name>
</gene>
<evidence type="ECO:0000256" key="3">
    <source>
        <dbReference type="ARBA" id="ARBA00015405"/>
    </source>
</evidence>
<feature type="compositionally biased region" description="Polar residues" evidence="5">
    <location>
        <begin position="189"/>
        <end position="202"/>
    </location>
</feature>
<dbReference type="Pfam" id="PF09739">
    <property type="entry name" value="MCM_bind"/>
    <property type="match status" value="1"/>
</dbReference>
<comment type="similarity">
    <text evidence="2">Belongs to the MCMBP family.</text>
</comment>